<dbReference type="PANTHER" id="PTHR36503:SF1">
    <property type="entry name" value="BLR2520 PROTEIN"/>
    <property type="match status" value="1"/>
</dbReference>
<comment type="caution">
    <text evidence="2">The sequence shown here is derived from an EMBL/GenBank/DDBJ whole genome shotgun (WGS) entry which is preliminary data.</text>
</comment>
<dbReference type="InterPro" id="IPR029068">
    <property type="entry name" value="Glyas_Bleomycin-R_OHBP_Dase"/>
</dbReference>
<dbReference type="RefSeq" id="WP_120193118.1">
    <property type="nucleotide sequence ID" value="NZ_RAPK01000008.1"/>
</dbReference>
<dbReference type="Pfam" id="PF00903">
    <property type="entry name" value="Glyoxalase"/>
    <property type="match status" value="1"/>
</dbReference>
<dbReference type="EMBL" id="RAPK01000008">
    <property type="protein sequence ID" value="RKD73633.1"/>
    <property type="molecule type" value="Genomic_DNA"/>
</dbReference>
<evidence type="ECO:0000313" key="2">
    <source>
        <dbReference type="EMBL" id="RKD73633.1"/>
    </source>
</evidence>
<dbReference type="Proteomes" id="UP000285120">
    <property type="component" value="Unassembled WGS sequence"/>
</dbReference>
<accession>A0A419V570</accession>
<sequence>MNSIHLICLGVRNIETSLAFYRDGLGFETTAEGQKPAIVFFNNGGSRLELFPLENLQKEIGEAADVTSEGFPRFTLAHNTTSKEEVDAMLSRAEEAGAIVVKKAVVQTWGGYSGYFKDPDGFIWEVAYGEDWDFNEQGMLVIP</sequence>
<evidence type="ECO:0000313" key="3">
    <source>
        <dbReference type="Proteomes" id="UP000285120"/>
    </source>
</evidence>
<evidence type="ECO:0000259" key="1">
    <source>
        <dbReference type="PROSITE" id="PS51819"/>
    </source>
</evidence>
<name>A0A419V570_9BACL</name>
<dbReference type="SUPFAM" id="SSF54593">
    <property type="entry name" value="Glyoxalase/Bleomycin resistance protein/Dihydroxybiphenyl dioxygenase"/>
    <property type="match status" value="1"/>
</dbReference>
<dbReference type="PROSITE" id="PS51819">
    <property type="entry name" value="VOC"/>
    <property type="match status" value="1"/>
</dbReference>
<dbReference type="PANTHER" id="PTHR36503">
    <property type="entry name" value="BLR2520 PROTEIN"/>
    <property type="match status" value="1"/>
</dbReference>
<proteinExistence type="predicted"/>
<gene>
    <name evidence="2" type="ORF">ATL39_1935</name>
</gene>
<reference evidence="2 3" key="1">
    <citation type="submission" date="2018-09" db="EMBL/GenBank/DDBJ databases">
        <title>Genomic Encyclopedia of Archaeal and Bacterial Type Strains, Phase II (KMG-II): from individual species to whole genera.</title>
        <authorList>
            <person name="Goeker M."/>
        </authorList>
    </citation>
    <scope>NUCLEOTIDE SEQUENCE [LARGE SCALE GENOMIC DNA]</scope>
    <source>
        <strain evidence="2 3">DSM 17008</strain>
    </source>
</reference>
<feature type="domain" description="VOC" evidence="1">
    <location>
        <begin position="3"/>
        <end position="129"/>
    </location>
</feature>
<dbReference type="AlphaFoldDB" id="A0A419V570"/>
<dbReference type="Gene3D" id="3.10.180.10">
    <property type="entry name" value="2,3-Dihydroxybiphenyl 1,2-Dioxygenase, domain 1"/>
    <property type="match status" value="1"/>
</dbReference>
<dbReference type="OrthoDB" id="9796521at2"/>
<protein>
    <recommendedName>
        <fullName evidence="1">VOC domain-containing protein</fullName>
    </recommendedName>
</protein>
<dbReference type="InterPro" id="IPR037523">
    <property type="entry name" value="VOC_core"/>
</dbReference>
<organism evidence="2 3">
    <name type="scientific">Sinobaca qinghaiensis</name>
    <dbReference type="NCBI Taxonomy" id="342944"/>
    <lineage>
        <taxon>Bacteria</taxon>
        <taxon>Bacillati</taxon>
        <taxon>Bacillota</taxon>
        <taxon>Bacilli</taxon>
        <taxon>Bacillales</taxon>
        <taxon>Sporolactobacillaceae</taxon>
        <taxon>Sinobaca</taxon>
    </lineage>
</organism>
<keyword evidence="3" id="KW-1185">Reference proteome</keyword>
<dbReference type="InterPro" id="IPR004360">
    <property type="entry name" value="Glyas_Fos-R_dOase_dom"/>
</dbReference>